<dbReference type="AlphaFoldDB" id="A0ABD2Y917"/>
<keyword evidence="3" id="KW-1185">Reference proteome</keyword>
<accession>A0ABD2Y917</accession>
<reference evidence="2 3" key="1">
    <citation type="submission" date="2024-11" db="EMBL/GenBank/DDBJ databases">
        <title>A near-complete genome assembly of Cinchona calisaya.</title>
        <authorList>
            <person name="Lian D.C."/>
            <person name="Zhao X.W."/>
            <person name="Wei L."/>
        </authorList>
    </citation>
    <scope>NUCLEOTIDE SEQUENCE [LARGE SCALE GENOMIC DNA]</scope>
    <source>
        <tissue evidence="2">Nenye</tissue>
    </source>
</reference>
<comment type="caution">
    <text evidence="2">The sequence shown here is derived from an EMBL/GenBank/DDBJ whole genome shotgun (WGS) entry which is preliminary data.</text>
</comment>
<proteinExistence type="predicted"/>
<protein>
    <submittedName>
        <fullName evidence="2">Uncharacterized protein</fullName>
    </submittedName>
</protein>
<sequence>MGIFGHSTSEEIPTRAQSQRVTTNVTSKTKKEQWILTPLPLILMELFQHLQRMGTMSPILANPVHKPRVVEMIAQGKYKPGSVPSTTSLNTYTGKATNRFVAGYQLAGMIEQGISNSKLLHLPTFSPIPPGYTLNNYSERPSLPERMLHESLL</sequence>
<dbReference type="Proteomes" id="UP001630127">
    <property type="component" value="Unassembled WGS sequence"/>
</dbReference>
<evidence type="ECO:0000313" key="3">
    <source>
        <dbReference type="Proteomes" id="UP001630127"/>
    </source>
</evidence>
<gene>
    <name evidence="2" type="ORF">ACH5RR_037183</name>
</gene>
<feature type="compositionally biased region" description="Polar residues" evidence="1">
    <location>
        <begin position="14"/>
        <end position="24"/>
    </location>
</feature>
<dbReference type="EMBL" id="JBJUIK010000015">
    <property type="protein sequence ID" value="KAL3502734.1"/>
    <property type="molecule type" value="Genomic_DNA"/>
</dbReference>
<evidence type="ECO:0000313" key="2">
    <source>
        <dbReference type="EMBL" id="KAL3502734.1"/>
    </source>
</evidence>
<name>A0ABD2Y917_9GENT</name>
<feature type="region of interest" description="Disordered" evidence="1">
    <location>
        <begin position="1"/>
        <end position="24"/>
    </location>
</feature>
<organism evidence="2 3">
    <name type="scientific">Cinchona calisaya</name>
    <dbReference type="NCBI Taxonomy" id="153742"/>
    <lineage>
        <taxon>Eukaryota</taxon>
        <taxon>Viridiplantae</taxon>
        <taxon>Streptophyta</taxon>
        <taxon>Embryophyta</taxon>
        <taxon>Tracheophyta</taxon>
        <taxon>Spermatophyta</taxon>
        <taxon>Magnoliopsida</taxon>
        <taxon>eudicotyledons</taxon>
        <taxon>Gunneridae</taxon>
        <taxon>Pentapetalae</taxon>
        <taxon>asterids</taxon>
        <taxon>lamiids</taxon>
        <taxon>Gentianales</taxon>
        <taxon>Rubiaceae</taxon>
        <taxon>Cinchonoideae</taxon>
        <taxon>Cinchoneae</taxon>
        <taxon>Cinchona</taxon>
    </lineage>
</organism>
<evidence type="ECO:0000256" key="1">
    <source>
        <dbReference type="SAM" id="MobiDB-lite"/>
    </source>
</evidence>